<dbReference type="SUPFAM" id="SSF48452">
    <property type="entry name" value="TPR-like"/>
    <property type="match status" value="2"/>
</dbReference>
<sequence length="912" mass="103607">MSSINDDYFDLGSYSRPISTSSKQTQRWFDRGLVWAYSFNHNEAVKCFETAVSYDPACAMAHWGVAFASGPNYNKAWQLFDHADLVASVHKTYDASRRAMELVDNASPFERSLIAATQHRYGREHDVDWDQYKARNTAYADAMRPFYESFPDDLDACTLYADAMMNMTPWQLWDLDTGQPGEGTRTWESKAVLEHGLSLPDARYHPGILHMYIHCIEMSPWPELGLNAADDLRSLVPDGGHLQHMPSHLDVLVGDYRRAMASNYSATVADEKLVAKHGAMNFYSFYRMHNYHSLIYSAMFSGKKTTALETLDRMEATLPIDVLRVESPPLADWLETYFAVRPHVMVQFGMWNELLALPLPPSNEQDLLCVTTATIHYAKGIAASALGNIPQAEDHRRLFCAACRRVPASRKTFPNSCIDILAVGKEMPDGELSYRKGQYEAAFAQLREAIARSDALIYSEPWGWMQPVRHAYAALLLEQGRVEEAAESYCDDLGLGGTLPRAHQHPNNVWALTGYYECLVKLGREKEARLLETSLNIARAVADVDVERDIVRSIADVPSRPEYNLDATFSVLLQLGPSRWRIPGEKPTTTILISVEWDEGTRWRRKWDVAALQRRDKELNFKVALDKFLIQFDELDLDRWKKPTFTERILGNASRRQERILRDLEESKQAIADLFTENTVIALALHCLFVLQEMSMLDAGSPCLTEEEIFKDGSPVELFDTDDDSGSGTTLPNVTLDRQETENRVQSSSGKGQGCPDIVRLPNVLAQISRLSLSLLDKQDPRDWPTILYVLLLLSRIRSVLHPGQPWMKKIRVAGNAITPLFEDVARYFYVCTEGGFVLSPRWSEERYAALVGHCRVTVKQAHILRKLWVYNYAPVQIAEWDNNERYRGVDGFANKVEFFATGRDWVDVVAR</sequence>
<accession>A0A1L9T720</accession>
<keyword evidence="1" id="KW-0802">TPR repeat</keyword>
<reference evidence="3" key="1">
    <citation type="journal article" date="2017" name="Genome Biol.">
        <title>Comparative genomics reveals high biological diversity and specific adaptations in the industrially and medically important fungal genus Aspergillus.</title>
        <authorList>
            <person name="de Vries R.P."/>
            <person name="Riley R."/>
            <person name="Wiebenga A."/>
            <person name="Aguilar-Osorio G."/>
            <person name="Amillis S."/>
            <person name="Uchima C.A."/>
            <person name="Anderluh G."/>
            <person name="Asadollahi M."/>
            <person name="Askin M."/>
            <person name="Barry K."/>
            <person name="Battaglia E."/>
            <person name="Bayram O."/>
            <person name="Benocci T."/>
            <person name="Braus-Stromeyer S.A."/>
            <person name="Caldana C."/>
            <person name="Canovas D."/>
            <person name="Cerqueira G.C."/>
            <person name="Chen F."/>
            <person name="Chen W."/>
            <person name="Choi C."/>
            <person name="Clum A."/>
            <person name="Dos Santos R.A."/>
            <person name="Damasio A.R."/>
            <person name="Diallinas G."/>
            <person name="Emri T."/>
            <person name="Fekete E."/>
            <person name="Flipphi M."/>
            <person name="Freyberg S."/>
            <person name="Gallo A."/>
            <person name="Gournas C."/>
            <person name="Habgood R."/>
            <person name="Hainaut M."/>
            <person name="Harispe M.L."/>
            <person name="Henrissat B."/>
            <person name="Hilden K.S."/>
            <person name="Hope R."/>
            <person name="Hossain A."/>
            <person name="Karabika E."/>
            <person name="Karaffa L."/>
            <person name="Karanyi Z."/>
            <person name="Krasevec N."/>
            <person name="Kuo A."/>
            <person name="Kusch H."/>
            <person name="LaButti K."/>
            <person name="Lagendijk E.L."/>
            <person name="Lapidus A."/>
            <person name="Levasseur A."/>
            <person name="Lindquist E."/>
            <person name="Lipzen A."/>
            <person name="Logrieco A.F."/>
            <person name="MacCabe A."/>
            <person name="Maekelae M.R."/>
            <person name="Malavazi I."/>
            <person name="Melin P."/>
            <person name="Meyer V."/>
            <person name="Mielnichuk N."/>
            <person name="Miskei M."/>
            <person name="Molnar A.P."/>
            <person name="Mule G."/>
            <person name="Ngan C.Y."/>
            <person name="Orejas M."/>
            <person name="Orosz E."/>
            <person name="Ouedraogo J.P."/>
            <person name="Overkamp K.M."/>
            <person name="Park H.-S."/>
            <person name="Perrone G."/>
            <person name="Piumi F."/>
            <person name="Punt P.J."/>
            <person name="Ram A.F."/>
            <person name="Ramon A."/>
            <person name="Rauscher S."/>
            <person name="Record E."/>
            <person name="Riano-Pachon D.M."/>
            <person name="Robert V."/>
            <person name="Roehrig J."/>
            <person name="Ruller R."/>
            <person name="Salamov A."/>
            <person name="Salih N.S."/>
            <person name="Samson R.A."/>
            <person name="Sandor E."/>
            <person name="Sanguinetti M."/>
            <person name="Schuetze T."/>
            <person name="Sepcic K."/>
            <person name="Shelest E."/>
            <person name="Sherlock G."/>
            <person name="Sophianopoulou V."/>
            <person name="Squina F.M."/>
            <person name="Sun H."/>
            <person name="Susca A."/>
            <person name="Todd R.B."/>
            <person name="Tsang A."/>
            <person name="Unkles S.E."/>
            <person name="van de Wiele N."/>
            <person name="van Rossen-Uffink D."/>
            <person name="Oliveira J.V."/>
            <person name="Vesth T.C."/>
            <person name="Visser J."/>
            <person name="Yu J.-H."/>
            <person name="Zhou M."/>
            <person name="Andersen M.R."/>
            <person name="Archer D.B."/>
            <person name="Baker S.E."/>
            <person name="Benoit I."/>
            <person name="Brakhage A.A."/>
            <person name="Braus G.H."/>
            <person name="Fischer R."/>
            <person name="Frisvad J.C."/>
            <person name="Goldman G.H."/>
            <person name="Houbraken J."/>
            <person name="Oakley B."/>
            <person name="Pocsi I."/>
            <person name="Scazzocchio C."/>
            <person name="Seiboth B."/>
            <person name="vanKuyk P.A."/>
            <person name="Wortman J."/>
            <person name="Dyer P.S."/>
            <person name="Grigoriev I.V."/>
        </authorList>
    </citation>
    <scope>NUCLEOTIDE SEQUENCE [LARGE SCALE GENOMIC DNA]</scope>
    <source>
        <strain evidence="3">CBS 593.65</strain>
    </source>
</reference>
<dbReference type="GeneID" id="63768878"/>
<name>A0A1L9T720_9EURO</name>
<dbReference type="Gene3D" id="1.25.40.10">
    <property type="entry name" value="Tetratricopeptide repeat domain"/>
    <property type="match status" value="1"/>
</dbReference>
<evidence type="ECO:0008006" key="4">
    <source>
        <dbReference type="Google" id="ProtNLM"/>
    </source>
</evidence>
<proteinExistence type="predicted"/>
<dbReference type="InterPro" id="IPR011990">
    <property type="entry name" value="TPR-like_helical_dom_sf"/>
</dbReference>
<dbReference type="OrthoDB" id="414774at2759"/>
<dbReference type="VEuPathDB" id="FungiDB:ASPSYDRAFT_93217"/>
<dbReference type="STRING" id="1036612.A0A1L9T720"/>
<evidence type="ECO:0000313" key="2">
    <source>
        <dbReference type="EMBL" id="OJJ55207.1"/>
    </source>
</evidence>
<evidence type="ECO:0000256" key="1">
    <source>
        <dbReference type="PROSITE-ProRule" id="PRU00339"/>
    </source>
</evidence>
<dbReference type="PANTHER" id="PTHR45588:SF1">
    <property type="entry name" value="WW DOMAIN-CONTAINING PROTEIN"/>
    <property type="match status" value="1"/>
</dbReference>
<feature type="repeat" description="TPR" evidence="1">
    <location>
        <begin position="25"/>
        <end position="58"/>
    </location>
</feature>
<gene>
    <name evidence="2" type="ORF">ASPSYDRAFT_93217</name>
</gene>
<organism evidence="2 3">
    <name type="scientific">Aspergillus sydowii CBS 593.65</name>
    <dbReference type="NCBI Taxonomy" id="1036612"/>
    <lineage>
        <taxon>Eukaryota</taxon>
        <taxon>Fungi</taxon>
        <taxon>Dikarya</taxon>
        <taxon>Ascomycota</taxon>
        <taxon>Pezizomycotina</taxon>
        <taxon>Eurotiomycetes</taxon>
        <taxon>Eurotiomycetidae</taxon>
        <taxon>Eurotiales</taxon>
        <taxon>Aspergillaceae</taxon>
        <taxon>Aspergillus</taxon>
        <taxon>Aspergillus subgen. Nidulantes</taxon>
    </lineage>
</organism>
<dbReference type="Proteomes" id="UP000184356">
    <property type="component" value="Unassembled WGS sequence"/>
</dbReference>
<dbReference type="InterPro" id="IPR019734">
    <property type="entry name" value="TPR_rpt"/>
</dbReference>
<evidence type="ECO:0000313" key="3">
    <source>
        <dbReference type="Proteomes" id="UP000184356"/>
    </source>
</evidence>
<dbReference type="PANTHER" id="PTHR45588">
    <property type="entry name" value="TPR DOMAIN-CONTAINING PROTEIN"/>
    <property type="match status" value="1"/>
</dbReference>
<dbReference type="EMBL" id="KV878593">
    <property type="protein sequence ID" value="OJJ55207.1"/>
    <property type="molecule type" value="Genomic_DNA"/>
</dbReference>
<protein>
    <recommendedName>
        <fullName evidence="4">TPR domain protein</fullName>
    </recommendedName>
</protein>
<dbReference type="RefSeq" id="XP_040699013.1">
    <property type="nucleotide sequence ID" value="XM_040852805.1"/>
</dbReference>
<dbReference type="PROSITE" id="PS50005">
    <property type="entry name" value="TPR"/>
    <property type="match status" value="1"/>
</dbReference>
<keyword evidence="3" id="KW-1185">Reference proteome</keyword>
<dbReference type="AlphaFoldDB" id="A0A1L9T720"/>